<organism evidence="2 3">
    <name type="scientific">Suillus subaureus</name>
    <dbReference type="NCBI Taxonomy" id="48587"/>
    <lineage>
        <taxon>Eukaryota</taxon>
        <taxon>Fungi</taxon>
        <taxon>Dikarya</taxon>
        <taxon>Basidiomycota</taxon>
        <taxon>Agaricomycotina</taxon>
        <taxon>Agaricomycetes</taxon>
        <taxon>Agaricomycetidae</taxon>
        <taxon>Boletales</taxon>
        <taxon>Suillineae</taxon>
        <taxon>Suillaceae</taxon>
        <taxon>Suillus</taxon>
    </lineage>
</organism>
<proteinExistence type="predicted"/>
<dbReference type="OrthoDB" id="2680543at2759"/>
<keyword evidence="3" id="KW-1185">Reference proteome</keyword>
<accession>A0A9P7ASD6</accession>
<feature type="transmembrane region" description="Helical" evidence="1">
    <location>
        <begin position="82"/>
        <end position="102"/>
    </location>
</feature>
<gene>
    <name evidence="2" type="ORF">BJ212DRAFT_1592572</name>
</gene>
<keyword evidence="1" id="KW-0812">Transmembrane</keyword>
<feature type="transmembrane region" description="Helical" evidence="1">
    <location>
        <begin position="153"/>
        <end position="183"/>
    </location>
</feature>
<evidence type="ECO:0000313" key="2">
    <source>
        <dbReference type="EMBL" id="KAG1794482.1"/>
    </source>
</evidence>
<feature type="transmembrane region" description="Helical" evidence="1">
    <location>
        <begin position="195"/>
        <end position="214"/>
    </location>
</feature>
<protein>
    <submittedName>
        <fullName evidence="2">Uncharacterized protein</fullName>
    </submittedName>
</protein>
<dbReference type="Proteomes" id="UP000807769">
    <property type="component" value="Unassembled WGS sequence"/>
</dbReference>
<evidence type="ECO:0000313" key="3">
    <source>
        <dbReference type="Proteomes" id="UP000807769"/>
    </source>
</evidence>
<dbReference type="GeneID" id="64636546"/>
<dbReference type="AlphaFoldDB" id="A0A9P7ASD6"/>
<keyword evidence="1" id="KW-1133">Transmembrane helix</keyword>
<evidence type="ECO:0000256" key="1">
    <source>
        <dbReference type="SAM" id="Phobius"/>
    </source>
</evidence>
<dbReference type="EMBL" id="JABBWG010000381">
    <property type="protein sequence ID" value="KAG1794482.1"/>
    <property type="molecule type" value="Genomic_DNA"/>
</dbReference>
<keyword evidence="1" id="KW-0472">Membrane</keyword>
<reference evidence="2" key="1">
    <citation type="journal article" date="2020" name="New Phytol.">
        <title>Comparative genomics reveals dynamic genome evolution in host specialist ectomycorrhizal fungi.</title>
        <authorList>
            <person name="Lofgren L.A."/>
            <person name="Nguyen N.H."/>
            <person name="Vilgalys R."/>
            <person name="Ruytinx J."/>
            <person name="Liao H.L."/>
            <person name="Branco S."/>
            <person name="Kuo A."/>
            <person name="LaButti K."/>
            <person name="Lipzen A."/>
            <person name="Andreopoulos W."/>
            <person name="Pangilinan J."/>
            <person name="Riley R."/>
            <person name="Hundley H."/>
            <person name="Na H."/>
            <person name="Barry K."/>
            <person name="Grigoriev I.V."/>
            <person name="Stajich J.E."/>
            <person name="Kennedy P.G."/>
        </authorList>
    </citation>
    <scope>NUCLEOTIDE SEQUENCE</scope>
    <source>
        <strain evidence="2">MN1</strain>
    </source>
</reference>
<name>A0A9P7ASD6_9AGAM</name>
<feature type="transmembrane region" description="Helical" evidence="1">
    <location>
        <begin position="108"/>
        <end position="132"/>
    </location>
</feature>
<dbReference type="RefSeq" id="XP_041185123.1">
    <property type="nucleotide sequence ID" value="XM_041342530.1"/>
</dbReference>
<comment type="caution">
    <text evidence="2">The sequence shown here is derived from an EMBL/GenBank/DDBJ whole genome shotgun (WGS) entry which is preliminary data.</text>
</comment>
<sequence>MALSEAFSTDETRTSDQSILAEDRILPGALHNTSFITRVLCLFALGRPDLEAHWGSLQSEEAFQNVRERLCSILTNTVTAKAGLLLATSGVFVTTVSPAPYFDYTSPTPYLLLFISLMMAMIAMLTSGLGMMRWLHADRQCTQEQIKPGGYSLLSYLLSMVMLMFFVGLSLNCFIFAMLIAGFYSQDTVCRTLTAAWLVAYVVSVGLMSIESMWKLAKCLESR</sequence>